<keyword evidence="2" id="KW-1185">Reference proteome</keyword>
<name>A0A2P0ZLI5_9CAUD</name>
<reference evidence="1 2" key="1">
    <citation type="submission" date="2018-01" db="EMBL/GenBank/DDBJ databases">
        <title>Genome of phiNV3, a phiKMVvirus-like phage infecting Pseudomonas agarici.</title>
        <authorList>
            <person name="Storey N.H."/>
        </authorList>
    </citation>
    <scope>NUCLEOTIDE SEQUENCE [LARGE SCALE GENOMIC DNA]</scope>
</reference>
<accession>A0A2P0ZLI5</accession>
<evidence type="ECO:0000313" key="2">
    <source>
        <dbReference type="Proteomes" id="UP000240855"/>
    </source>
</evidence>
<protein>
    <submittedName>
        <fullName evidence="1">Uncharacterized protein</fullName>
    </submittedName>
</protein>
<proteinExistence type="predicted"/>
<sequence>MNIKHNTRKQGLAFHELVSGQLYTRIDMQAGRPRVYFTVADRPAHAGGTVPAENLVNMETGCLVGRVCASARFRHLPDATLDTGE</sequence>
<evidence type="ECO:0000313" key="1">
    <source>
        <dbReference type="EMBL" id="AVH86118.1"/>
    </source>
</evidence>
<dbReference type="EMBL" id="MG845683">
    <property type="protein sequence ID" value="AVH86118.1"/>
    <property type="molecule type" value="Genomic_DNA"/>
</dbReference>
<gene>
    <name evidence="1" type="ORF">phiNV3_p08</name>
</gene>
<organism evidence="1 2">
    <name type="scientific">Pseudomonas phage phiNV3</name>
    <dbReference type="NCBI Taxonomy" id="2079544"/>
    <lineage>
        <taxon>Viruses</taxon>
        <taxon>Duplodnaviria</taxon>
        <taxon>Heunggongvirae</taxon>
        <taxon>Uroviricota</taxon>
        <taxon>Caudoviricetes</taxon>
        <taxon>Autographivirales</taxon>
        <taxon>Autoscriptoviridae</taxon>
        <taxon>Krylovirinae</taxon>
        <taxon>Kirikabuvirus</taxon>
        <taxon>Kirikabuvirus NV3</taxon>
    </lineage>
</organism>
<dbReference type="Proteomes" id="UP000240855">
    <property type="component" value="Segment"/>
</dbReference>